<evidence type="ECO:0000313" key="1">
    <source>
        <dbReference type="EMBL" id="SVD81921.1"/>
    </source>
</evidence>
<protein>
    <submittedName>
        <fullName evidence="1">Uncharacterized protein</fullName>
    </submittedName>
</protein>
<dbReference type="AlphaFoldDB" id="A0A382YG83"/>
<proteinExistence type="predicted"/>
<gene>
    <name evidence="1" type="ORF">METZ01_LOCUS434775</name>
</gene>
<name>A0A382YG83_9ZZZZ</name>
<dbReference type="EMBL" id="UINC01175340">
    <property type="protein sequence ID" value="SVD81921.1"/>
    <property type="molecule type" value="Genomic_DNA"/>
</dbReference>
<accession>A0A382YG83</accession>
<reference evidence="1" key="1">
    <citation type="submission" date="2018-05" db="EMBL/GenBank/DDBJ databases">
        <authorList>
            <person name="Lanie J.A."/>
            <person name="Ng W.-L."/>
            <person name="Kazmierczak K.M."/>
            <person name="Andrzejewski T.M."/>
            <person name="Davidsen T.M."/>
            <person name="Wayne K.J."/>
            <person name="Tettelin H."/>
            <person name="Glass J.I."/>
            <person name="Rusch D."/>
            <person name="Podicherti R."/>
            <person name="Tsui H.-C.T."/>
            <person name="Winkler M.E."/>
        </authorList>
    </citation>
    <scope>NUCLEOTIDE SEQUENCE</scope>
</reference>
<sequence>MTALNDLRVLGKQIRHRPIVPEIVVAVRDQWLATTHLGYTSLMRTLVATLTALMLFATTPVVAGDFWEGVVAYNAGDYQKALRLWKPVAEQGNKFAQSMPGVERTE</sequence>
<dbReference type="SUPFAM" id="SSF81901">
    <property type="entry name" value="HCP-like"/>
    <property type="match status" value="1"/>
</dbReference>
<organism evidence="1">
    <name type="scientific">marine metagenome</name>
    <dbReference type="NCBI Taxonomy" id="408172"/>
    <lineage>
        <taxon>unclassified sequences</taxon>
        <taxon>metagenomes</taxon>
        <taxon>ecological metagenomes</taxon>
    </lineage>
</organism>